<name>A0ABN8S1P3_9CNID</name>
<sequence length="186" mass="21030">MISSFSIYTITIPLVLALRAAEELCKIMNHSDLLKEVSTALEIAKYRISEELWSEEDGYYHAWWDKEKGSPSWLMSDLLYAQVWAYTLGLGHLEDPIRLRSHLTKELEINDTLYGLRVIATDHPTNKSVGSCPKDISTKNLNDLVALHESIWMGASPDWTTLQLHLGLDPQKALLQAEKAIEHVGS</sequence>
<feature type="signal peptide" evidence="1">
    <location>
        <begin position="1"/>
        <end position="17"/>
    </location>
</feature>
<keyword evidence="3" id="KW-1185">Reference proteome</keyword>
<protein>
    <submittedName>
        <fullName evidence="2">Uncharacterized protein</fullName>
    </submittedName>
</protein>
<organism evidence="2 3">
    <name type="scientific">Porites lobata</name>
    <dbReference type="NCBI Taxonomy" id="104759"/>
    <lineage>
        <taxon>Eukaryota</taxon>
        <taxon>Metazoa</taxon>
        <taxon>Cnidaria</taxon>
        <taxon>Anthozoa</taxon>
        <taxon>Hexacorallia</taxon>
        <taxon>Scleractinia</taxon>
        <taxon>Fungiina</taxon>
        <taxon>Poritidae</taxon>
        <taxon>Porites</taxon>
    </lineage>
</organism>
<dbReference type="SUPFAM" id="SSF48208">
    <property type="entry name" value="Six-hairpin glycosidases"/>
    <property type="match status" value="1"/>
</dbReference>
<proteinExistence type="predicted"/>
<dbReference type="PANTHER" id="PTHR12654:SF0">
    <property type="entry name" value="NON-LYSOSOMAL GLUCOSYLCERAMIDASE"/>
    <property type="match status" value="1"/>
</dbReference>
<evidence type="ECO:0000313" key="2">
    <source>
        <dbReference type="EMBL" id="CAH3185334.1"/>
    </source>
</evidence>
<gene>
    <name evidence="2" type="ORF">PLOB_00032560</name>
</gene>
<comment type="caution">
    <text evidence="2">The sequence shown here is derived from an EMBL/GenBank/DDBJ whole genome shotgun (WGS) entry which is preliminary data.</text>
</comment>
<keyword evidence="1" id="KW-0732">Signal</keyword>
<dbReference type="Gene3D" id="1.50.10.10">
    <property type="match status" value="1"/>
</dbReference>
<accession>A0ABN8S1P3</accession>
<dbReference type="EMBL" id="CALNXK010000422">
    <property type="protein sequence ID" value="CAH3185334.1"/>
    <property type="molecule type" value="Genomic_DNA"/>
</dbReference>
<dbReference type="InterPro" id="IPR008928">
    <property type="entry name" value="6-hairpin_glycosidase_sf"/>
</dbReference>
<dbReference type="Proteomes" id="UP001159405">
    <property type="component" value="Unassembled WGS sequence"/>
</dbReference>
<evidence type="ECO:0000313" key="3">
    <source>
        <dbReference type="Proteomes" id="UP001159405"/>
    </source>
</evidence>
<evidence type="ECO:0000256" key="1">
    <source>
        <dbReference type="SAM" id="SignalP"/>
    </source>
</evidence>
<reference evidence="2 3" key="1">
    <citation type="submission" date="2022-05" db="EMBL/GenBank/DDBJ databases">
        <authorList>
            <consortium name="Genoscope - CEA"/>
            <person name="William W."/>
        </authorList>
    </citation>
    <scope>NUCLEOTIDE SEQUENCE [LARGE SCALE GENOMIC DNA]</scope>
</reference>
<dbReference type="InterPro" id="IPR012341">
    <property type="entry name" value="6hp_glycosidase-like_sf"/>
</dbReference>
<dbReference type="PANTHER" id="PTHR12654">
    <property type="entry name" value="BILE ACID BETA-GLUCOSIDASE-RELATED"/>
    <property type="match status" value="1"/>
</dbReference>
<dbReference type="InterPro" id="IPR052566">
    <property type="entry name" value="Non-lysos_glucosylceramidase"/>
</dbReference>
<feature type="chain" id="PRO_5045390959" evidence="1">
    <location>
        <begin position="18"/>
        <end position="186"/>
    </location>
</feature>